<evidence type="ECO:0000313" key="2">
    <source>
        <dbReference type="Proteomes" id="UP001595705"/>
    </source>
</evidence>
<protein>
    <recommendedName>
        <fullName evidence="3">Glycosyltransferase</fullName>
    </recommendedName>
</protein>
<evidence type="ECO:0000313" key="1">
    <source>
        <dbReference type="EMBL" id="MFC3716453.1"/>
    </source>
</evidence>
<gene>
    <name evidence="1" type="ORF">ACFONC_09830</name>
</gene>
<sequence length="345" mass="36463">MQRRLLFIPVSGGSGGGELQRALMLARTLRGQAGDAIDIRFVVHGQAPFPREEFEAVPLPGSPTRSEAEVAAAIADFAPHACLFDSSLRMSALQAARAAGSRTVYLSARPNSRWRGLDPRKRRLLDAHWLLAPERLGARPPWPERLGRLLLRDTHFRYFDAVFEPPDTTEAAQLLASHGLAAGGYDLACPGGPGYVVDGMAPMALMAAAGGPRDLPVLAVDPGEHALPAGWTGLPRMSNRLLMGLVQSARLNVVNGGGLLVQALTLGVPCLAVPMQEEQAGRIDAFAAHDAVLTCAARRDAVAAAWQAAAADPADLDALRGSARALGLRNDLPAMVDALRALLVA</sequence>
<organism evidence="1 2">
    <name type="scientific">Luteimonas soli</name>
    <dbReference type="NCBI Taxonomy" id="1648966"/>
    <lineage>
        <taxon>Bacteria</taxon>
        <taxon>Pseudomonadati</taxon>
        <taxon>Pseudomonadota</taxon>
        <taxon>Gammaproteobacteria</taxon>
        <taxon>Lysobacterales</taxon>
        <taxon>Lysobacteraceae</taxon>
        <taxon>Luteimonas</taxon>
    </lineage>
</organism>
<reference evidence="2" key="1">
    <citation type="journal article" date="2019" name="Int. J. Syst. Evol. Microbiol.">
        <title>The Global Catalogue of Microorganisms (GCM) 10K type strain sequencing project: providing services to taxonomists for standard genome sequencing and annotation.</title>
        <authorList>
            <consortium name="The Broad Institute Genomics Platform"/>
            <consortium name="The Broad Institute Genome Sequencing Center for Infectious Disease"/>
            <person name="Wu L."/>
            <person name="Ma J."/>
        </authorList>
    </citation>
    <scope>NUCLEOTIDE SEQUENCE [LARGE SCALE GENOMIC DNA]</scope>
    <source>
        <strain evidence="2">KCTC 42441</strain>
    </source>
</reference>
<accession>A0ABV7XN54</accession>
<proteinExistence type="predicted"/>
<keyword evidence="2" id="KW-1185">Reference proteome</keyword>
<dbReference type="SUPFAM" id="SSF53756">
    <property type="entry name" value="UDP-Glycosyltransferase/glycogen phosphorylase"/>
    <property type="match status" value="1"/>
</dbReference>
<dbReference type="Proteomes" id="UP001595705">
    <property type="component" value="Unassembled WGS sequence"/>
</dbReference>
<dbReference type="RefSeq" id="WP_386743614.1">
    <property type="nucleotide sequence ID" value="NZ_JBHRYA010000007.1"/>
</dbReference>
<dbReference type="EMBL" id="JBHRYA010000007">
    <property type="protein sequence ID" value="MFC3716453.1"/>
    <property type="molecule type" value="Genomic_DNA"/>
</dbReference>
<evidence type="ECO:0008006" key="3">
    <source>
        <dbReference type="Google" id="ProtNLM"/>
    </source>
</evidence>
<comment type="caution">
    <text evidence="1">The sequence shown here is derived from an EMBL/GenBank/DDBJ whole genome shotgun (WGS) entry which is preliminary data.</text>
</comment>
<name>A0ABV7XN54_9GAMM</name>